<dbReference type="Gene3D" id="3.40.190.10">
    <property type="entry name" value="Periplasmic binding protein-like II"/>
    <property type="match status" value="2"/>
</dbReference>
<proteinExistence type="inferred from homology"/>
<sequence length="325" mass="36316">MIAHSLTLTSCPRSRSPRVAALLRALGAVLVLELLFALVLALGLPQPAHAQDTLTRIAETGTLRLGHRESSVPFSYYDTRHQVIGYSHDLALRLADVIKAELKLPALTLKLVPLTSQNRIPLVQNGTVDLECGSTTHNAERARQVAFSVSIFVVGTRLMVRRDSGIQGFDDLHHRRVVVTAGSTSEKQLRLWRERSKVDVEIITSREHGVSFRVLESGQADAFMLDDALLYGERAKATRPDDWIVVGQPMAQEVYGCMMRRDDAPFKRIVDKGLTHLLQSGEALKLYQRWFQRPIPPKGLNLNWPPSEALLQLYRTPSDRPLPAP</sequence>
<dbReference type="Proteomes" id="UP000199729">
    <property type="component" value="Plasmid pVF1"/>
</dbReference>
<reference evidence="5 6" key="1">
    <citation type="submission" date="2017-07" db="EMBL/GenBank/DDBJ databases">
        <title>Complete Genome Sequence of the cosmetic ferment Vitreoscilla filiformis (ATCC15551).</title>
        <authorList>
            <person name="Contreras S."/>
            <person name="Sagory-Zalkind P."/>
            <person name="Blanquart H."/>
            <person name="Iltis A."/>
            <person name="Morand S.C."/>
        </authorList>
    </citation>
    <scope>NUCLEOTIDE SEQUENCE [LARGE SCALE GENOMIC DNA]</scope>
    <source>
        <strain evidence="5 6">ATCC 15551</strain>
        <plasmid evidence="6">Plasmid pvf1</plasmid>
    </source>
</reference>
<dbReference type="EMBL" id="CP022424">
    <property type="protein sequence ID" value="ASM79036.1"/>
    <property type="molecule type" value="Genomic_DNA"/>
</dbReference>
<dbReference type="CDD" id="cd13688">
    <property type="entry name" value="PBP2_GltI_DEBP"/>
    <property type="match status" value="1"/>
</dbReference>
<dbReference type="SMART" id="SM00062">
    <property type="entry name" value="PBPb"/>
    <property type="match status" value="1"/>
</dbReference>
<organism evidence="5 6">
    <name type="scientific">Vitreoscilla filiformis</name>
    <dbReference type="NCBI Taxonomy" id="63"/>
    <lineage>
        <taxon>Bacteria</taxon>
        <taxon>Pseudomonadati</taxon>
        <taxon>Pseudomonadota</taxon>
        <taxon>Betaproteobacteria</taxon>
        <taxon>Neisseriales</taxon>
        <taxon>Neisseriaceae</taxon>
        <taxon>Vitreoscilla</taxon>
    </lineage>
</organism>
<dbReference type="GO" id="GO:0006865">
    <property type="term" value="P:amino acid transport"/>
    <property type="evidence" value="ECO:0007669"/>
    <property type="project" value="TreeGrafter"/>
</dbReference>
<name>A0A221KJ40_VITFI</name>
<evidence type="ECO:0000256" key="2">
    <source>
        <dbReference type="ARBA" id="ARBA00022448"/>
    </source>
</evidence>
<dbReference type="RefSeq" id="WP_089418215.1">
    <property type="nucleotide sequence ID" value="NZ_CP022424.1"/>
</dbReference>
<comment type="similarity">
    <text evidence="1">Belongs to the bacterial solute-binding protein 3 family.</text>
</comment>
<feature type="domain" description="Solute-binding protein family 3/N-terminal" evidence="4">
    <location>
        <begin position="62"/>
        <end position="294"/>
    </location>
</feature>
<keyword evidence="2" id="KW-0813">Transport</keyword>
<evidence type="ECO:0000313" key="6">
    <source>
        <dbReference type="Proteomes" id="UP000199729"/>
    </source>
</evidence>
<dbReference type="GO" id="GO:0030288">
    <property type="term" value="C:outer membrane-bounded periplasmic space"/>
    <property type="evidence" value="ECO:0007669"/>
    <property type="project" value="TreeGrafter"/>
</dbReference>
<evidence type="ECO:0000256" key="1">
    <source>
        <dbReference type="ARBA" id="ARBA00010333"/>
    </source>
</evidence>
<dbReference type="InterPro" id="IPR051455">
    <property type="entry name" value="Bact_solute-bind_prot3"/>
</dbReference>
<evidence type="ECO:0000259" key="4">
    <source>
        <dbReference type="SMART" id="SM00062"/>
    </source>
</evidence>
<evidence type="ECO:0000256" key="3">
    <source>
        <dbReference type="ARBA" id="ARBA00022729"/>
    </source>
</evidence>
<dbReference type="SUPFAM" id="SSF53850">
    <property type="entry name" value="Periplasmic binding protein-like II"/>
    <property type="match status" value="1"/>
</dbReference>
<keyword evidence="3" id="KW-0732">Signal</keyword>
<dbReference type="Pfam" id="PF00497">
    <property type="entry name" value="SBP_bac_3"/>
    <property type="match status" value="1"/>
</dbReference>
<gene>
    <name evidence="5" type="ORF">VITFI_CDS3259</name>
</gene>
<dbReference type="InterPro" id="IPR001638">
    <property type="entry name" value="Solute-binding_3/MltF_N"/>
</dbReference>
<dbReference type="AlphaFoldDB" id="A0A221KJ40"/>
<dbReference type="PANTHER" id="PTHR30085:SF2">
    <property type="entry name" value="GLUTAMATE_ASPARTATE IMPORT SOLUTE-BINDING PROTEIN"/>
    <property type="match status" value="1"/>
</dbReference>
<protein>
    <submittedName>
        <fullName evidence="5">ABC transporter</fullName>
    </submittedName>
</protein>
<keyword evidence="5" id="KW-0614">Plasmid</keyword>
<dbReference type="OrthoDB" id="7240770at2"/>
<dbReference type="GO" id="GO:0005576">
    <property type="term" value="C:extracellular region"/>
    <property type="evidence" value="ECO:0007669"/>
    <property type="project" value="TreeGrafter"/>
</dbReference>
<evidence type="ECO:0000313" key="5">
    <source>
        <dbReference type="EMBL" id="ASM79036.1"/>
    </source>
</evidence>
<accession>A0A221KJ40</accession>
<keyword evidence="6" id="KW-1185">Reference proteome</keyword>
<dbReference type="KEGG" id="vff:VITFI_CDS3259"/>
<geneLocation type="plasmid" evidence="6">
    <name>pvf1</name>
</geneLocation>
<dbReference type="PANTHER" id="PTHR30085">
    <property type="entry name" value="AMINO ACID ABC TRANSPORTER PERMEASE"/>
    <property type="match status" value="1"/>
</dbReference>